<evidence type="ECO:0000313" key="2">
    <source>
        <dbReference type="Proteomes" id="UP000092445"/>
    </source>
</evidence>
<organism evidence="1 2">
    <name type="scientific">Glossina pallidipes</name>
    <name type="common">Tsetse fly</name>
    <dbReference type="NCBI Taxonomy" id="7398"/>
    <lineage>
        <taxon>Eukaryota</taxon>
        <taxon>Metazoa</taxon>
        <taxon>Ecdysozoa</taxon>
        <taxon>Arthropoda</taxon>
        <taxon>Hexapoda</taxon>
        <taxon>Insecta</taxon>
        <taxon>Pterygota</taxon>
        <taxon>Neoptera</taxon>
        <taxon>Endopterygota</taxon>
        <taxon>Diptera</taxon>
        <taxon>Brachycera</taxon>
        <taxon>Muscomorpha</taxon>
        <taxon>Hippoboscoidea</taxon>
        <taxon>Glossinidae</taxon>
        <taxon>Glossina</taxon>
    </lineage>
</organism>
<dbReference type="SUPFAM" id="SSF47565">
    <property type="entry name" value="Insect pheromone/odorant-binding proteins"/>
    <property type="match status" value="1"/>
</dbReference>
<sequence length="196" mass="23312">MNAPMEKRDTIAIEQEFTYSNQYYGKDAKKVFEDLEQCIEKHDVKINVIDNFFEVQDLRMIDRKLKHWAHCYLEAVGTMKGKEIIDKERYAGIPDNLDEYDTAIEILKMNKEYHTIFHIMEKCLKKYNMKVDELKVLFKGKNPESFDAKLSNWLHCFIETEEAGESEAVINAKYKHFNEYNVLLKALKYGNEKYKQ</sequence>
<dbReference type="Gene3D" id="1.10.238.20">
    <property type="entry name" value="Pheromone/general odorant binding protein domain"/>
    <property type="match status" value="1"/>
</dbReference>
<name>A0A1A9ZAQ1_GLOPL</name>
<dbReference type="VEuPathDB" id="VectorBase:GPAI008902"/>
<evidence type="ECO:0000313" key="1">
    <source>
        <dbReference type="EnsemblMetazoa" id="GPAI008902-PA"/>
    </source>
</evidence>
<dbReference type="GO" id="GO:0005549">
    <property type="term" value="F:odorant binding"/>
    <property type="evidence" value="ECO:0007669"/>
    <property type="project" value="InterPro"/>
</dbReference>
<dbReference type="AlphaFoldDB" id="A0A1A9ZAQ1"/>
<dbReference type="Proteomes" id="UP000092445">
    <property type="component" value="Unassembled WGS sequence"/>
</dbReference>
<protein>
    <submittedName>
        <fullName evidence="1">Uncharacterized protein</fullName>
    </submittedName>
</protein>
<keyword evidence="2" id="KW-1185">Reference proteome</keyword>
<accession>A0A1A9ZAQ1</accession>
<reference evidence="1" key="2">
    <citation type="submission" date="2020-05" db="UniProtKB">
        <authorList>
            <consortium name="EnsemblMetazoa"/>
        </authorList>
    </citation>
    <scope>IDENTIFICATION</scope>
    <source>
        <strain evidence="1">IAEA</strain>
    </source>
</reference>
<proteinExistence type="predicted"/>
<dbReference type="EnsemblMetazoa" id="GPAI008902-RA">
    <property type="protein sequence ID" value="GPAI008902-PA"/>
    <property type="gene ID" value="GPAI008902"/>
</dbReference>
<dbReference type="InterPro" id="IPR036728">
    <property type="entry name" value="PBP_GOBP_sf"/>
</dbReference>
<reference evidence="2" key="1">
    <citation type="submission" date="2014-03" db="EMBL/GenBank/DDBJ databases">
        <authorList>
            <person name="Aksoy S."/>
            <person name="Warren W."/>
            <person name="Wilson R.K."/>
        </authorList>
    </citation>
    <scope>NUCLEOTIDE SEQUENCE [LARGE SCALE GENOMIC DNA]</scope>
    <source>
        <strain evidence="2">IAEA</strain>
    </source>
</reference>